<dbReference type="InterPro" id="IPR005263">
    <property type="entry name" value="DapA"/>
</dbReference>
<comment type="subunit">
    <text evidence="12">Homotetramer; dimer of dimers.</text>
</comment>
<evidence type="ECO:0000256" key="7">
    <source>
        <dbReference type="ARBA" id="ARBA00022915"/>
    </source>
</evidence>
<dbReference type="NCBIfam" id="TIGR00674">
    <property type="entry name" value="dapA"/>
    <property type="match status" value="1"/>
</dbReference>
<dbReference type="PANTHER" id="PTHR12128">
    <property type="entry name" value="DIHYDRODIPICOLINATE SYNTHASE"/>
    <property type="match status" value="1"/>
</dbReference>
<dbReference type="PIRSF" id="PIRSF001365">
    <property type="entry name" value="DHDPS"/>
    <property type="match status" value="1"/>
</dbReference>
<dbReference type="GO" id="GO:0019877">
    <property type="term" value="P:diaminopimelate biosynthetic process"/>
    <property type="evidence" value="ECO:0007669"/>
    <property type="project" value="UniProtKB-UniRule"/>
</dbReference>
<name>A0A1A7BZD2_9BURK</name>
<dbReference type="GO" id="GO:0008840">
    <property type="term" value="F:4-hydroxy-tetrahydrodipicolinate synthase activity"/>
    <property type="evidence" value="ECO:0007669"/>
    <property type="project" value="UniProtKB-UniRule"/>
</dbReference>
<keyword evidence="6 12" id="KW-0028">Amino-acid biosynthesis</keyword>
<dbReference type="PATRIC" id="fig|1747903.4.peg.960"/>
<dbReference type="PANTHER" id="PTHR12128:SF66">
    <property type="entry name" value="4-HYDROXY-2-OXOGLUTARATE ALDOLASE, MITOCHONDRIAL"/>
    <property type="match status" value="1"/>
</dbReference>
<feature type="binding site" evidence="15">
    <location>
        <position position="217"/>
    </location>
    <ligand>
        <name>pyruvate</name>
        <dbReference type="ChEBI" id="CHEBI:15361"/>
    </ligand>
</feature>
<evidence type="ECO:0000256" key="2">
    <source>
        <dbReference type="ARBA" id="ARBA00005120"/>
    </source>
</evidence>
<evidence type="ECO:0000256" key="5">
    <source>
        <dbReference type="ARBA" id="ARBA00022490"/>
    </source>
</evidence>
<evidence type="ECO:0000256" key="3">
    <source>
        <dbReference type="ARBA" id="ARBA00007592"/>
    </source>
</evidence>
<keyword evidence="5 12" id="KW-0963">Cytoplasm</keyword>
<sequence length="316" mass="33506">MNQYACEHAMSCERITAHFQGIWVPMVTPFRDGAIDVDAAQQLAGELAASGVNGLVVCGTTGEAAMLSQAEQGMLLDSVLEAVGPRFPVVMGIGGSDTRAVTAAVQRYHDHPLAGLLISAPAYVRPSQEGIVRHFQTIAAATDHSIVLYNVPARTGVHITTATAALLARDSHFVAIKEAGGQLDQFGQLLRDTHLDVLCGDDALLLASLSMGAHGAMSAAAQVRPDLYAQLFELVKSDNHAAAGALFQTMLPAIRLLFAEPNPGPIKAALAMQGKLRDELRLPMTTMSRAGQQKLALALEPMLALPHIGRVRREAP</sequence>
<comment type="pathway">
    <text evidence="2 12">Amino-acid biosynthesis; L-lysine biosynthesis via DAP pathway; (S)-tetrahydrodipicolinate from L-aspartate: step 3/4.</text>
</comment>
<comment type="subcellular location">
    <subcellularLocation>
        <location evidence="12">Cytoplasm</location>
    </subcellularLocation>
</comment>
<reference evidence="16 17" key="1">
    <citation type="submission" date="2016-04" db="EMBL/GenBank/DDBJ databases">
        <title>Draft genome sequence of Janthinobacterium psychrotolerans sp. nov., isolated from freshwater sediments in Denmark.</title>
        <authorList>
            <person name="Gong X."/>
            <person name="Skrivergaard S."/>
            <person name="Korsgaard B.S."/>
            <person name="Schreiber L."/>
            <person name="Marshall I.P."/>
            <person name="Finster K."/>
            <person name="Schramm A."/>
        </authorList>
    </citation>
    <scope>NUCLEOTIDE SEQUENCE [LARGE SCALE GENOMIC DNA]</scope>
    <source>
        <strain evidence="16 17">S3-2</strain>
    </source>
</reference>
<organism evidence="16 17">
    <name type="scientific">Janthinobacterium psychrotolerans</name>
    <dbReference type="NCBI Taxonomy" id="1747903"/>
    <lineage>
        <taxon>Bacteria</taxon>
        <taxon>Pseudomonadati</taxon>
        <taxon>Pseudomonadota</taxon>
        <taxon>Betaproteobacteria</taxon>
        <taxon>Burkholderiales</taxon>
        <taxon>Oxalobacteraceae</taxon>
        <taxon>Janthinobacterium</taxon>
    </lineage>
</organism>
<gene>
    <name evidence="12" type="primary">dapA</name>
    <name evidence="16" type="ORF">ASR47_1003108</name>
</gene>
<comment type="caution">
    <text evidence="16">The sequence shown here is derived from an EMBL/GenBank/DDBJ whole genome shotgun (WGS) entry which is preliminary data.</text>
</comment>
<keyword evidence="9 12" id="KW-0456">Lyase</keyword>
<comment type="caution">
    <text evidence="12">Was originally thought to be a dihydrodipicolinate synthase (DHDPS), catalyzing the condensation of (S)-aspartate-beta-semialdehyde [(S)-ASA] and pyruvate to dihydrodipicolinate (DHDP). However, it was shown in E.coli that the product of the enzymatic reaction is not dihydrodipicolinate but in fact (4S)-4-hydroxy-2,3,4,5-tetrahydro-(2S)-dipicolinic acid (HTPA), and that the consecutive dehydration reaction leading to DHDP is not spontaneous but catalyzed by DapB.</text>
</comment>
<dbReference type="EMBL" id="LOCQ01000060">
    <property type="protein sequence ID" value="OBV37448.1"/>
    <property type="molecule type" value="Genomic_DNA"/>
</dbReference>
<dbReference type="UniPathway" id="UPA00034">
    <property type="reaction ID" value="UER00017"/>
</dbReference>
<dbReference type="SMART" id="SM01130">
    <property type="entry name" value="DHDPS"/>
    <property type="match status" value="1"/>
</dbReference>
<dbReference type="EC" id="4.3.3.7" evidence="4 12"/>
<keyword evidence="10 12" id="KW-0704">Schiff base</keyword>
<accession>A0A1A7BZD2</accession>
<comment type="caution">
    <text evidence="12">Lacks conserved residue(s) required for the propagation of feature annotation.</text>
</comment>
<evidence type="ECO:0000256" key="10">
    <source>
        <dbReference type="ARBA" id="ARBA00023270"/>
    </source>
</evidence>
<evidence type="ECO:0000256" key="8">
    <source>
        <dbReference type="ARBA" id="ARBA00023154"/>
    </source>
</evidence>
<evidence type="ECO:0000313" key="17">
    <source>
        <dbReference type="Proteomes" id="UP000092713"/>
    </source>
</evidence>
<dbReference type="Proteomes" id="UP000092713">
    <property type="component" value="Unassembled WGS sequence"/>
</dbReference>
<evidence type="ECO:0000256" key="15">
    <source>
        <dbReference type="PIRSR" id="PIRSR001365-2"/>
    </source>
</evidence>
<dbReference type="InterPro" id="IPR020624">
    <property type="entry name" value="Schiff_base-form_aldolases_CS"/>
</dbReference>
<dbReference type="Gene3D" id="3.20.20.70">
    <property type="entry name" value="Aldolase class I"/>
    <property type="match status" value="1"/>
</dbReference>
<comment type="function">
    <text evidence="1 12">Catalyzes the condensation of (S)-aspartate-beta-semialdehyde [(S)-ASA] and pyruvate to 4-hydroxy-tetrahydrodipicolinate (HTPA).</text>
</comment>
<dbReference type="RefSeq" id="WP_065309694.1">
    <property type="nucleotide sequence ID" value="NZ_LOCQ01000060.1"/>
</dbReference>
<feature type="binding site" evidence="12 15">
    <location>
        <position position="61"/>
    </location>
    <ligand>
        <name>pyruvate</name>
        <dbReference type="ChEBI" id="CHEBI:15361"/>
    </ligand>
</feature>
<dbReference type="OrthoDB" id="9782828at2"/>
<feature type="active site" description="Schiff-base intermediate with substrate" evidence="12 14">
    <location>
        <position position="177"/>
    </location>
</feature>
<evidence type="ECO:0000256" key="14">
    <source>
        <dbReference type="PIRSR" id="PIRSR001365-1"/>
    </source>
</evidence>
<evidence type="ECO:0000256" key="1">
    <source>
        <dbReference type="ARBA" id="ARBA00003294"/>
    </source>
</evidence>
<dbReference type="InterPro" id="IPR013785">
    <property type="entry name" value="Aldolase_TIM"/>
</dbReference>
<dbReference type="PROSITE" id="PS00665">
    <property type="entry name" value="DHDPS_1"/>
    <property type="match status" value="1"/>
</dbReference>
<dbReference type="SUPFAM" id="SSF51569">
    <property type="entry name" value="Aldolase"/>
    <property type="match status" value="1"/>
</dbReference>
<evidence type="ECO:0000256" key="4">
    <source>
        <dbReference type="ARBA" id="ARBA00012086"/>
    </source>
</evidence>
<proteinExistence type="inferred from homology"/>
<keyword evidence="8 12" id="KW-0457">Lysine biosynthesis</keyword>
<keyword evidence="7 12" id="KW-0220">Diaminopimelate biosynthesis</keyword>
<dbReference type="STRING" id="1747903.ASR47_1003108"/>
<dbReference type="AlphaFoldDB" id="A0A1A7BZD2"/>
<protein>
    <recommendedName>
        <fullName evidence="4 12">4-hydroxy-tetrahydrodipicolinate synthase</fullName>
        <shortName evidence="12">HTPA synthase</shortName>
        <ecNumber evidence="4 12">4.3.3.7</ecNumber>
    </recommendedName>
</protein>
<evidence type="ECO:0000256" key="13">
    <source>
        <dbReference type="PIRNR" id="PIRNR001365"/>
    </source>
</evidence>
<dbReference type="InterPro" id="IPR002220">
    <property type="entry name" value="DapA-like"/>
</dbReference>
<comment type="similarity">
    <text evidence="3 12 13">Belongs to the DapA family.</text>
</comment>
<feature type="site" description="Part of a proton relay during catalysis" evidence="12">
    <location>
        <position position="123"/>
    </location>
</feature>
<evidence type="ECO:0000313" key="16">
    <source>
        <dbReference type="EMBL" id="OBV37448.1"/>
    </source>
</evidence>
<comment type="catalytic activity">
    <reaction evidence="11 12">
        <text>L-aspartate 4-semialdehyde + pyruvate = (2S,4S)-4-hydroxy-2,3,4,5-tetrahydrodipicolinate + H2O + H(+)</text>
        <dbReference type="Rhea" id="RHEA:34171"/>
        <dbReference type="ChEBI" id="CHEBI:15361"/>
        <dbReference type="ChEBI" id="CHEBI:15377"/>
        <dbReference type="ChEBI" id="CHEBI:15378"/>
        <dbReference type="ChEBI" id="CHEBI:67139"/>
        <dbReference type="ChEBI" id="CHEBI:537519"/>
        <dbReference type="EC" id="4.3.3.7"/>
    </reaction>
</comment>
<feature type="active site" description="Proton donor/acceptor" evidence="12 14">
    <location>
        <position position="149"/>
    </location>
</feature>
<dbReference type="GO" id="GO:0005737">
    <property type="term" value="C:cytoplasm"/>
    <property type="evidence" value="ECO:0007669"/>
    <property type="project" value="UniProtKB-SubCell"/>
</dbReference>
<dbReference type="CDD" id="cd00950">
    <property type="entry name" value="DHDPS"/>
    <property type="match status" value="1"/>
</dbReference>
<dbReference type="InterPro" id="IPR020625">
    <property type="entry name" value="Schiff_base-form_aldolases_AS"/>
</dbReference>
<evidence type="ECO:0000256" key="9">
    <source>
        <dbReference type="ARBA" id="ARBA00023239"/>
    </source>
</evidence>
<keyword evidence="17" id="KW-1185">Reference proteome</keyword>
<feature type="site" description="Part of a proton relay during catalysis" evidence="12">
    <location>
        <position position="60"/>
    </location>
</feature>
<evidence type="ECO:0000256" key="12">
    <source>
        <dbReference type="HAMAP-Rule" id="MF_00418"/>
    </source>
</evidence>
<dbReference type="PRINTS" id="PR00146">
    <property type="entry name" value="DHPICSNTHASE"/>
</dbReference>
<dbReference type="HAMAP" id="MF_00418">
    <property type="entry name" value="DapA"/>
    <property type="match status" value="1"/>
</dbReference>
<dbReference type="Pfam" id="PF00701">
    <property type="entry name" value="DHDPS"/>
    <property type="match status" value="1"/>
</dbReference>
<evidence type="ECO:0000256" key="6">
    <source>
        <dbReference type="ARBA" id="ARBA00022605"/>
    </source>
</evidence>
<dbReference type="PROSITE" id="PS00666">
    <property type="entry name" value="DHDPS_2"/>
    <property type="match status" value="1"/>
</dbReference>
<evidence type="ECO:0000256" key="11">
    <source>
        <dbReference type="ARBA" id="ARBA00047836"/>
    </source>
</evidence>
<dbReference type="GO" id="GO:0009089">
    <property type="term" value="P:lysine biosynthetic process via diaminopimelate"/>
    <property type="evidence" value="ECO:0007669"/>
    <property type="project" value="UniProtKB-UniRule"/>
</dbReference>